<dbReference type="Pfam" id="PF12710">
    <property type="entry name" value="HAD"/>
    <property type="match status" value="1"/>
</dbReference>
<dbReference type="GO" id="GO:0016787">
    <property type="term" value="F:hydrolase activity"/>
    <property type="evidence" value="ECO:0007669"/>
    <property type="project" value="UniProtKB-KW"/>
</dbReference>
<dbReference type="PANTHER" id="PTHR43344:SF13">
    <property type="entry name" value="PHOSPHATASE RV3661-RELATED"/>
    <property type="match status" value="1"/>
</dbReference>
<keyword evidence="6" id="KW-1185">Reference proteome</keyword>
<keyword evidence="2" id="KW-0378">Hydrolase</keyword>
<evidence type="ECO:0000256" key="2">
    <source>
        <dbReference type="ARBA" id="ARBA00022801"/>
    </source>
</evidence>
<protein>
    <recommendedName>
        <fullName evidence="7">Haloacid dehalogenase-like hydrolase</fullName>
    </recommendedName>
</protein>
<keyword evidence="4" id="KW-0732">Signal</keyword>
<evidence type="ECO:0000256" key="1">
    <source>
        <dbReference type="ARBA" id="ARBA00022723"/>
    </source>
</evidence>
<reference evidence="5" key="2">
    <citation type="submission" date="2020-09" db="EMBL/GenBank/DDBJ databases">
        <authorList>
            <person name="Sun Q."/>
            <person name="Ohkuma M."/>
        </authorList>
    </citation>
    <scope>NUCLEOTIDE SEQUENCE</scope>
    <source>
        <strain evidence="5">JCM 12862</strain>
    </source>
</reference>
<dbReference type="Gene3D" id="3.40.50.1000">
    <property type="entry name" value="HAD superfamily/HAD-like"/>
    <property type="match status" value="1"/>
</dbReference>
<gene>
    <name evidence="5" type="ORF">GCM10007962_22680</name>
</gene>
<dbReference type="InterPro" id="IPR036412">
    <property type="entry name" value="HAD-like_sf"/>
</dbReference>
<organism evidence="5 6">
    <name type="scientific">Yeosuana aromativorans</name>
    <dbReference type="NCBI Taxonomy" id="288019"/>
    <lineage>
        <taxon>Bacteria</taxon>
        <taxon>Pseudomonadati</taxon>
        <taxon>Bacteroidota</taxon>
        <taxon>Flavobacteriia</taxon>
        <taxon>Flavobacteriales</taxon>
        <taxon>Flavobacteriaceae</taxon>
        <taxon>Yeosuana</taxon>
    </lineage>
</organism>
<sequence length="318" mass="36225">MPIFNNKKLCVFLMGLIVFPSCLAQTYKNIYGWDANSNQRIESFLNSTIIINERKVAVFDCDGTLLGQTPYYLADEAIYQFAEIEYAHKKDSLSRAKMKIINKMLRTDNVSEAYLQLRIDFLAGLTPEVIEHIGNQCFHEKYQNKIYPELRQLLANLQAYGFEVWVLSASPELLYQEFVHKNLGIPKNRILGVKSVISHGKVTNQIIYPIPQGQGKAEAIQTFIKARPLMVCGNSRGDLEMMNESVGLKLIVNPDNEQIKKGASAGDMNGYTVKQYWIMHDGLILYCNDIPNFAHHYIAKDLHVKENKSNSKPTKISR</sequence>
<dbReference type="GO" id="GO:0046872">
    <property type="term" value="F:metal ion binding"/>
    <property type="evidence" value="ECO:0007669"/>
    <property type="project" value="UniProtKB-KW"/>
</dbReference>
<proteinExistence type="predicted"/>
<dbReference type="PANTHER" id="PTHR43344">
    <property type="entry name" value="PHOSPHOSERINE PHOSPHATASE"/>
    <property type="match status" value="1"/>
</dbReference>
<dbReference type="InterPro" id="IPR023214">
    <property type="entry name" value="HAD_sf"/>
</dbReference>
<comment type="caution">
    <text evidence="5">The sequence shown here is derived from an EMBL/GenBank/DDBJ whole genome shotgun (WGS) entry which is preliminary data.</text>
</comment>
<dbReference type="InterPro" id="IPR050582">
    <property type="entry name" value="HAD-like_SerB"/>
</dbReference>
<evidence type="ECO:0000256" key="3">
    <source>
        <dbReference type="ARBA" id="ARBA00022842"/>
    </source>
</evidence>
<evidence type="ECO:0000313" key="6">
    <source>
        <dbReference type="Proteomes" id="UP000612329"/>
    </source>
</evidence>
<accession>A0A8J3BTV4</accession>
<dbReference type="SUPFAM" id="SSF56784">
    <property type="entry name" value="HAD-like"/>
    <property type="match status" value="1"/>
</dbReference>
<feature type="chain" id="PRO_5035179744" description="Haloacid dehalogenase-like hydrolase" evidence="4">
    <location>
        <begin position="25"/>
        <end position="318"/>
    </location>
</feature>
<reference evidence="5" key="1">
    <citation type="journal article" date="2014" name="Int. J. Syst. Evol. Microbiol.">
        <title>Complete genome sequence of Corynebacterium casei LMG S-19264T (=DSM 44701T), isolated from a smear-ripened cheese.</title>
        <authorList>
            <consortium name="US DOE Joint Genome Institute (JGI-PGF)"/>
            <person name="Walter F."/>
            <person name="Albersmeier A."/>
            <person name="Kalinowski J."/>
            <person name="Ruckert C."/>
        </authorList>
    </citation>
    <scope>NUCLEOTIDE SEQUENCE</scope>
    <source>
        <strain evidence="5">JCM 12862</strain>
    </source>
</reference>
<evidence type="ECO:0008006" key="7">
    <source>
        <dbReference type="Google" id="ProtNLM"/>
    </source>
</evidence>
<dbReference type="EMBL" id="BMNR01000005">
    <property type="protein sequence ID" value="GGK27845.1"/>
    <property type="molecule type" value="Genomic_DNA"/>
</dbReference>
<name>A0A8J3BTV4_9FLAO</name>
<dbReference type="Proteomes" id="UP000612329">
    <property type="component" value="Unassembled WGS sequence"/>
</dbReference>
<keyword evidence="3" id="KW-0460">Magnesium</keyword>
<keyword evidence="1" id="KW-0479">Metal-binding</keyword>
<feature type="signal peptide" evidence="4">
    <location>
        <begin position="1"/>
        <end position="24"/>
    </location>
</feature>
<dbReference type="AlphaFoldDB" id="A0A8J3BTV4"/>
<evidence type="ECO:0000256" key="4">
    <source>
        <dbReference type="SAM" id="SignalP"/>
    </source>
</evidence>
<evidence type="ECO:0000313" key="5">
    <source>
        <dbReference type="EMBL" id="GGK27845.1"/>
    </source>
</evidence>